<dbReference type="OrthoDB" id="27298at2759"/>
<comment type="similarity">
    <text evidence="2">Belongs to the RNase PH family.</text>
</comment>
<evidence type="ECO:0000313" key="8">
    <source>
        <dbReference type="Proteomes" id="UP000236333"/>
    </source>
</evidence>
<dbReference type="GO" id="GO:0000177">
    <property type="term" value="C:cytoplasmic exosome (RNase complex)"/>
    <property type="evidence" value="ECO:0007669"/>
    <property type="project" value="TreeGrafter"/>
</dbReference>
<evidence type="ECO:0000256" key="4">
    <source>
        <dbReference type="ARBA" id="ARBA00022835"/>
    </source>
</evidence>
<gene>
    <name evidence="7" type="ORF">TSOC_009672</name>
</gene>
<dbReference type="InterPro" id="IPR027408">
    <property type="entry name" value="PNPase/RNase_PH_dom_sf"/>
</dbReference>
<dbReference type="InterPro" id="IPR050080">
    <property type="entry name" value="RNase_PH"/>
</dbReference>
<evidence type="ECO:0000256" key="1">
    <source>
        <dbReference type="ARBA" id="ARBA00004123"/>
    </source>
</evidence>
<evidence type="ECO:0000256" key="5">
    <source>
        <dbReference type="ARBA" id="ARBA00023242"/>
    </source>
</evidence>
<feature type="domain" description="Exoribonuclease phosphorolytic" evidence="6">
    <location>
        <begin position="22"/>
        <end position="142"/>
    </location>
</feature>
<dbReference type="GO" id="GO:0034475">
    <property type="term" value="P:U4 snRNA 3'-end processing"/>
    <property type="evidence" value="ECO:0007669"/>
    <property type="project" value="TreeGrafter"/>
</dbReference>
<dbReference type="CDD" id="cd11372">
    <property type="entry name" value="RNase_PH_RRP46"/>
    <property type="match status" value="1"/>
</dbReference>
<dbReference type="PANTHER" id="PTHR11953:SF1">
    <property type="entry name" value="EXOSOME COMPLEX COMPONENT RRP46"/>
    <property type="match status" value="1"/>
</dbReference>
<keyword evidence="7" id="KW-0540">Nuclease</keyword>
<dbReference type="SUPFAM" id="SSF55666">
    <property type="entry name" value="Ribonuclease PH domain 2-like"/>
    <property type="match status" value="1"/>
</dbReference>
<dbReference type="GO" id="GO:0005730">
    <property type="term" value="C:nucleolus"/>
    <property type="evidence" value="ECO:0007669"/>
    <property type="project" value="TreeGrafter"/>
</dbReference>
<dbReference type="GO" id="GO:0003723">
    <property type="term" value="F:RNA binding"/>
    <property type="evidence" value="ECO:0007669"/>
    <property type="project" value="TreeGrafter"/>
</dbReference>
<dbReference type="GO" id="GO:0016075">
    <property type="term" value="P:rRNA catabolic process"/>
    <property type="evidence" value="ECO:0007669"/>
    <property type="project" value="TreeGrafter"/>
</dbReference>
<reference evidence="7 8" key="1">
    <citation type="journal article" date="2017" name="Mol. Biol. Evol.">
        <title>The 4-celled Tetrabaena socialis nuclear genome reveals the essential components for genetic control of cell number at the origin of multicellularity in the volvocine lineage.</title>
        <authorList>
            <person name="Featherston J."/>
            <person name="Arakaki Y."/>
            <person name="Hanschen E.R."/>
            <person name="Ferris P.J."/>
            <person name="Michod R.E."/>
            <person name="Olson B.J.S.C."/>
            <person name="Nozaki H."/>
            <person name="Durand P.M."/>
        </authorList>
    </citation>
    <scope>NUCLEOTIDE SEQUENCE [LARGE SCALE GENOMIC DNA]</scope>
    <source>
        <strain evidence="7 8">NIES-571</strain>
    </source>
</reference>
<comment type="caution">
    <text evidence="7">The sequence shown here is derived from an EMBL/GenBank/DDBJ whole genome shotgun (WGS) entry which is preliminary data.</text>
</comment>
<keyword evidence="7" id="KW-0378">Hydrolase</keyword>
<keyword evidence="3" id="KW-0698">rRNA processing</keyword>
<dbReference type="Proteomes" id="UP000236333">
    <property type="component" value="Unassembled WGS sequence"/>
</dbReference>
<dbReference type="SUPFAM" id="SSF54211">
    <property type="entry name" value="Ribosomal protein S5 domain 2-like"/>
    <property type="match status" value="1"/>
</dbReference>
<dbReference type="GO" id="GO:0006364">
    <property type="term" value="P:rRNA processing"/>
    <property type="evidence" value="ECO:0007669"/>
    <property type="project" value="UniProtKB-KW"/>
</dbReference>
<keyword evidence="7" id="KW-0269">Exonuclease</keyword>
<protein>
    <submittedName>
        <fullName evidence="7">Exosome complex exonuclease RRP46</fullName>
    </submittedName>
</protein>
<dbReference type="GO" id="GO:0071051">
    <property type="term" value="P:poly(A)-dependent snoRNA 3'-end processing"/>
    <property type="evidence" value="ECO:0007669"/>
    <property type="project" value="TreeGrafter"/>
</dbReference>
<keyword evidence="8" id="KW-1185">Reference proteome</keyword>
<evidence type="ECO:0000259" key="6">
    <source>
        <dbReference type="Pfam" id="PF01138"/>
    </source>
</evidence>
<dbReference type="Pfam" id="PF01138">
    <property type="entry name" value="RNase_PH"/>
    <property type="match status" value="1"/>
</dbReference>
<keyword evidence="4" id="KW-0271">Exosome</keyword>
<dbReference type="GO" id="GO:0004527">
    <property type="term" value="F:exonuclease activity"/>
    <property type="evidence" value="ECO:0007669"/>
    <property type="project" value="UniProtKB-KW"/>
</dbReference>
<evidence type="ECO:0000256" key="2">
    <source>
        <dbReference type="ARBA" id="ARBA00006678"/>
    </source>
</evidence>
<dbReference type="InterPro" id="IPR020568">
    <property type="entry name" value="Ribosomal_Su5_D2-typ_SF"/>
</dbReference>
<dbReference type="PANTHER" id="PTHR11953">
    <property type="entry name" value="EXOSOME COMPLEX COMPONENT"/>
    <property type="match status" value="1"/>
</dbReference>
<dbReference type="InterPro" id="IPR001247">
    <property type="entry name" value="ExoRNase_PH_dom1"/>
</dbReference>
<accession>A0A2J7ZVA0</accession>
<evidence type="ECO:0000256" key="3">
    <source>
        <dbReference type="ARBA" id="ARBA00022552"/>
    </source>
</evidence>
<comment type="subcellular location">
    <subcellularLocation>
        <location evidence="1">Nucleus</location>
    </subcellularLocation>
</comment>
<proteinExistence type="inferred from homology"/>
<sequence>MEVDRAGPGPGSSRAKGRLPSQLRTIVSERCVLDRADGSAKWTQEGSCVLAAVYGPRQAKVQREDGERAVVEVVYKPRAGLQGHTERSRELDIRGVLEGIIPLGMHPRTSIMVVLQVIQDDGSVLSCALNAAVAALVDAGVPLNSMCASASCVLTQEGQLLLDPDSCEEKAATAQFCFTFPHHFDLTKSAEGEAVVSQAALGCRSHGNFKTGHLLEALQLCALGCQRVAAFARLSLSKSLPA</sequence>
<dbReference type="GO" id="GO:0000176">
    <property type="term" value="C:nuclear exosome (RNase complex)"/>
    <property type="evidence" value="ECO:0007669"/>
    <property type="project" value="TreeGrafter"/>
</dbReference>
<organism evidence="7 8">
    <name type="scientific">Tetrabaena socialis</name>
    <dbReference type="NCBI Taxonomy" id="47790"/>
    <lineage>
        <taxon>Eukaryota</taxon>
        <taxon>Viridiplantae</taxon>
        <taxon>Chlorophyta</taxon>
        <taxon>core chlorophytes</taxon>
        <taxon>Chlorophyceae</taxon>
        <taxon>CS clade</taxon>
        <taxon>Chlamydomonadales</taxon>
        <taxon>Tetrabaenaceae</taxon>
        <taxon>Tetrabaena</taxon>
    </lineage>
</organism>
<dbReference type="InterPro" id="IPR036345">
    <property type="entry name" value="ExoRNase_PH_dom2_sf"/>
</dbReference>
<dbReference type="AlphaFoldDB" id="A0A2J7ZVA0"/>
<dbReference type="GO" id="GO:0071028">
    <property type="term" value="P:nuclear mRNA surveillance"/>
    <property type="evidence" value="ECO:0007669"/>
    <property type="project" value="TreeGrafter"/>
</dbReference>
<keyword evidence="5" id="KW-0539">Nucleus</keyword>
<dbReference type="EMBL" id="PGGS01000413">
    <property type="protein sequence ID" value="PNH04194.1"/>
    <property type="molecule type" value="Genomic_DNA"/>
</dbReference>
<dbReference type="Gene3D" id="3.30.230.70">
    <property type="entry name" value="GHMP Kinase, N-terminal domain"/>
    <property type="match status" value="1"/>
</dbReference>
<evidence type="ECO:0000313" key="7">
    <source>
        <dbReference type="EMBL" id="PNH04194.1"/>
    </source>
</evidence>
<name>A0A2J7ZVA0_9CHLO</name>